<dbReference type="PANTHER" id="PTHR46470:SF3">
    <property type="entry name" value="N-ACYLNEURAMINATE-9-PHOSPHATASE"/>
    <property type="match status" value="1"/>
</dbReference>
<evidence type="ECO:0000256" key="3">
    <source>
        <dbReference type="ARBA" id="ARBA00022842"/>
    </source>
</evidence>
<dbReference type="GO" id="GO:0050124">
    <property type="term" value="F:N-acylneuraminate-9-phosphatase activity"/>
    <property type="evidence" value="ECO:0007669"/>
    <property type="project" value="TreeGrafter"/>
</dbReference>
<evidence type="ECO:0000313" key="5">
    <source>
        <dbReference type="Proteomes" id="UP000441717"/>
    </source>
</evidence>
<dbReference type="Proteomes" id="UP000441717">
    <property type="component" value="Unassembled WGS sequence"/>
</dbReference>
<accession>A0A6N7IV20</accession>
<evidence type="ECO:0000256" key="1">
    <source>
        <dbReference type="ARBA" id="ARBA00001946"/>
    </source>
</evidence>
<dbReference type="InterPro" id="IPR036412">
    <property type="entry name" value="HAD-like_sf"/>
</dbReference>
<comment type="caution">
    <text evidence="4">The sequence shown here is derived from an EMBL/GenBank/DDBJ whole genome shotgun (WGS) entry which is preliminary data.</text>
</comment>
<gene>
    <name evidence="4" type="ORF">GFC01_14000</name>
</gene>
<dbReference type="InterPro" id="IPR023214">
    <property type="entry name" value="HAD_sf"/>
</dbReference>
<dbReference type="Pfam" id="PF13419">
    <property type="entry name" value="HAD_2"/>
    <property type="match status" value="1"/>
</dbReference>
<dbReference type="InterPro" id="IPR041492">
    <property type="entry name" value="HAD_2"/>
</dbReference>
<proteinExistence type="predicted"/>
<evidence type="ECO:0000313" key="4">
    <source>
        <dbReference type="EMBL" id="MQL53349.1"/>
    </source>
</evidence>
<dbReference type="NCBIfam" id="TIGR01549">
    <property type="entry name" value="HAD-SF-IA-v1"/>
    <property type="match status" value="1"/>
</dbReference>
<dbReference type="EMBL" id="WHYR01000046">
    <property type="protein sequence ID" value="MQL53349.1"/>
    <property type="molecule type" value="Genomic_DNA"/>
</dbReference>
<organism evidence="4 5">
    <name type="scientific">Desulfofundulus thermobenzoicus</name>
    <dbReference type="NCBI Taxonomy" id="29376"/>
    <lineage>
        <taxon>Bacteria</taxon>
        <taxon>Bacillati</taxon>
        <taxon>Bacillota</taxon>
        <taxon>Clostridia</taxon>
        <taxon>Eubacteriales</taxon>
        <taxon>Peptococcaceae</taxon>
        <taxon>Desulfofundulus</taxon>
    </lineage>
</organism>
<dbReference type="SUPFAM" id="SSF56784">
    <property type="entry name" value="HAD-like"/>
    <property type="match status" value="1"/>
</dbReference>
<dbReference type="GO" id="GO:0046380">
    <property type="term" value="P:N-acetylneuraminate biosynthetic process"/>
    <property type="evidence" value="ECO:0007669"/>
    <property type="project" value="TreeGrafter"/>
</dbReference>
<comment type="cofactor">
    <cofactor evidence="1">
        <name>Mg(2+)</name>
        <dbReference type="ChEBI" id="CHEBI:18420"/>
    </cofactor>
</comment>
<name>A0A6N7IV20_9FIRM</name>
<dbReference type="InterPro" id="IPR051400">
    <property type="entry name" value="HAD-like_hydrolase"/>
</dbReference>
<dbReference type="PANTHER" id="PTHR46470">
    <property type="entry name" value="N-ACYLNEURAMINATE-9-PHOSPHATASE"/>
    <property type="match status" value="1"/>
</dbReference>
<keyword evidence="3" id="KW-0460">Magnesium</keyword>
<protein>
    <submittedName>
        <fullName evidence="4">HAD-IA family hydrolase</fullName>
    </submittedName>
</protein>
<evidence type="ECO:0000256" key="2">
    <source>
        <dbReference type="ARBA" id="ARBA00022801"/>
    </source>
</evidence>
<sequence length="238" mass="25779">MLLFCPGGESMGRKRAVLFDLGATLVTGPSSAPAAQVARMLDLPAGEERRVAEVLLCRNYPGPAEVCCALAGLVPGGQVREEEVCRLWVEQESAAVEIPGATEAVVRAKELGYAVGLVSDIWAPYYRAFLHACPEIASRVDFAALSFRVGKRKPAPQIFLAALEGLGVDSCHAIMVGDTYDRDILPAKKLGLRTIWVLCRPEREYRAAAAVLMENWPRPDRIVAHIGEVPGALAELTW</sequence>
<dbReference type="OrthoDB" id="9131041at2"/>
<keyword evidence="2 4" id="KW-0378">Hydrolase</keyword>
<dbReference type="Gene3D" id="3.40.50.1000">
    <property type="entry name" value="HAD superfamily/HAD-like"/>
    <property type="match status" value="1"/>
</dbReference>
<reference evidence="4 5" key="1">
    <citation type="submission" date="2019-10" db="EMBL/GenBank/DDBJ databases">
        <title>Comparative genomics of sulfur disproportionating microorganisms.</title>
        <authorList>
            <person name="Ward L.M."/>
            <person name="Bertran E."/>
            <person name="Johnston D."/>
        </authorList>
    </citation>
    <scope>NUCLEOTIDE SEQUENCE [LARGE SCALE GENOMIC DNA]</scope>
    <source>
        <strain evidence="4 5">DSM 14055</strain>
    </source>
</reference>
<keyword evidence="5" id="KW-1185">Reference proteome</keyword>
<dbReference type="AlphaFoldDB" id="A0A6N7IV20"/>
<dbReference type="InterPro" id="IPR006439">
    <property type="entry name" value="HAD-SF_hydro_IA"/>
</dbReference>